<dbReference type="CDD" id="cd00105">
    <property type="entry name" value="KH-I"/>
    <property type="match status" value="1"/>
</dbReference>
<dbReference type="Gene3D" id="3.30.1370.10">
    <property type="entry name" value="K Homology domain, type 1"/>
    <property type="match status" value="3"/>
</dbReference>
<feature type="domain" description="K Homology" evidence="4">
    <location>
        <begin position="668"/>
        <end position="736"/>
    </location>
</feature>
<feature type="compositionally biased region" description="Polar residues" evidence="3">
    <location>
        <begin position="1126"/>
        <end position="1144"/>
    </location>
</feature>
<dbReference type="InterPro" id="IPR004088">
    <property type="entry name" value="KH_dom_type_1"/>
</dbReference>
<accession>A0A9P8CYP7</accession>
<evidence type="ECO:0000259" key="4">
    <source>
        <dbReference type="SMART" id="SM00322"/>
    </source>
</evidence>
<keyword evidence="2" id="KW-0694">RNA-binding</keyword>
<dbReference type="Proteomes" id="UP000717515">
    <property type="component" value="Unassembled WGS sequence"/>
</dbReference>
<feature type="region of interest" description="Disordered" evidence="3">
    <location>
        <begin position="1091"/>
        <end position="1159"/>
    </location>
</feature>
<feature type="compositionally biased region" description="Low complexity" evidence="3">
    <location>
        <begin position="1297"/>
        <end position="1318"/>
    </location>
</feature>
<feature type="region of interest" description="Disordered" evidence="3">
    <location>
        <begin position="1354"/>
        <end position="1405"/>
    </location>
</feature>
<feature type="region of interest" description="Disordered" evidence="3">
    <location>
        <begin position="1297"/>
        <end position="1327"/>
    </location>
</feature>
<feature type="compositionally biased region" description="Low complexity" evidence="3">
    <location>
        <begin position="1461"/>
        <end position="1470"/>
    </location>
</feature>
<dbReference type="CDD" id="cd22453">
    <property type="entry name" value="KH-I_MUG60_like"/>
    <property type="match status" value="1"/>
</dbReference>
<dbReference type="EMBL" id="JAIFTL010000464">
    <property type="protein sequence ID" value="KAG9319405.1"/>
    <property type="molecule type" value="Genomic_DNA"/>
</dbReference>
<dbReference type="InterPro" id="IPR036612">
    <property type="entry name" value="KH_dom_type_1_sf"/>
</dbReference>
<dbReference type="Pfam" id="PF00013">
    <property type="entry name" value="KH_1"/>
    <property type="match status" value="1"/>
</dbReference>
<evidence type="ECO:0000313" key="6">
    <source>
        <dbReference type="Proteomes" id="UP000717515"/>
    </source>
</evidence>
<feature type="region of interest" description="Disordered" evidence="3">
    <location>
        <begin position="184"/>
        <end position="203"/>
    </location>
</feature>
<comment type="caution">
    <text evidence="5">The sequence shown here is derived from an EMBL/GenBank/DDBJ whole genome shotgun (WGS) entry which is preliminary data.</text>
</comment>
<feature type="compositionally biased region" description="Polar residues" evidence="3">
    <location>
        <begin position="1094"/>
        <end position="1110"/>
    </location>
</feature>
<feature type="compositionally biased region" description="Polar residues" evidence="3">
    <location>
        <begin position="1004"/>
        <end position="1014"/>
    </location>
</feature>
<keyword evidence="1" id="KW-0677">Repeat</keyword>
<gene>
    <name evidence="5" type="ORF">KVV02_007041</name>
</gene>
<feature type="compositionally biased region" description="Low complexity" evidence="3">
    <location>
        <begin position="1435"/>
        <end position="1453"/>
    </location>
</feature>
<dbReference type="PANTHER" id="PTHR10627:SF76">
    <property type="entry name" value="KH DOMAIN-CONTAINING PROTEIN YLL032C"/>
    <property type="match status" value="1"/>
</dbReference>
<evidence type="ECO:0000313" key="5">
    <source>
        <dbReference type="EMBL" id="KAG9319405.1"/>
    </source>
</evidence>
<feature type="compositionally biased region" description="Low complexity" evidence="3">
    <location>
        <begin position="1385"/>
        <end position="1394"/>
    </location>
</feature>
<sequence length="1537" mass="165238">MEGNTILSLCFVSVRAVDELMTKKFQQLCDDITRLHHCQAILHVSLGATDRSGNGSTLGSAANTSSTLDTSFNVTLSGDYQRVMNARGAILRNSPLKARLSIPVSKSLISLPPDSGSIKEQQRRRRNRGQSAPQSILQGSANVGTESISHTKTDMAITSDVFTAAAKNEKADDDTHSKTLAVSQAAVDDPSKASTPPASSPLGSTFAPTFTVLPQFRTSVDHISALTKTTITLLSSPIDATAANRSTKAIFARQDVVELQVTGSWENAEAARVLLLVAIDTLQAGIVSERLQVELKYQNMIGGRKRQDLQDLMARTGTSIYLTSPFVQTANKTGCPVDPRYNDIYITGEPKHVAVAKEALTRAYNRAQASSISCTREVDIATRKLDWMLQNHREKLRTIMLDNASFIAFPPLGGTHPSIFVYGESNVNVERTIRTVMQLSCHFQCGSITRRDSALSMHMPHAVTSIINICKVISQASGAEVEYRNNGFLMFGNEIQTRTAMQFLMEVDLVKALPFEFKFTVELANEHREFISGKKNGKINRIMKATGARIKFDQCNGYNFYVDLGSTIAAKTMEALALLQEELPAEISFYVPETYHKRIIGVGGKNIQRIMKKYGVYVKFSNSEEFAILGGYFDNQDNVVARTPSKNAVNLDNLKQAVMEFVGPKDKDFVRHNLIIPKQDHIVLLTRHADSLRQIHEDTNAAVLFPERETGSDIVTVCGPELYIQQATTMLLSMVQEQFTFLVPYSNALVRVLDLAEFTSEVVDMIKQAWNITLVTPLTGFNSNEAAASQSSADSADSSSKLAESSLNQRRVDGEAADVDGVQSTEQGERSKAVSSADASRPTMPLSDVAFVFEYKRNNEDSLQNAKQVFDRFLLHHQIEINEEEIHIPRLRPEPAVDIFLHTRTPSALSIGDLQVPVTTDYALFDTAAGGAFNIASGSRRPADTSPLVTSDIRALFGSGNTSALPSLNASPSRWSDHSRHSSSFSASPSAAPGSPFGLGSVPNIGQNNGSPATYTRVASMPSDPWAPAKQHQRHSQVSGNYLGSIGDLRSTPPGMTNASLSAPGSHGGGFYAQSGYTQYPAEGTYNKPPGFQALTSASSGHRYSGSNSPVHAANSAIGNYDNLLGHSQGSPQNASPQRQQSLESPGARGSMQYLDDKMFSGSTFGPGYGPALNSGNTRAVQMAYQPQPQFQHHQQQSQPFSGQTYSSHLSLQPGHSYPQQRQRHSSQNSAASHHTMGLGPIGSGPGSAGGSVNSDEISTEEDSDEVFDEMRNRQKGHTVGSSSTLFKPHQQVQITSGSGYEGYSSHNSSSSSLFNRRGSGGSTHSLQQPYFAGGGIDVYGQNGLVSAMEKHSLNGHHGHHQDSGDMNVGSGRSFQGRLAQGRPSTGISNQGTSGTSGGLSGLNTGTRFDDDRGFFTSGFGGIIGDGAHGYGRLGSSTSGSSATSTQGLGQQQHALQPYESSFGSGLNGGSSHSNGFDGFGGKIDLNGAGDEIIRSEPFDKAGLSAPSSLAFYMNPSLQNASAGRVSEGSRLAGWER</sequence>
<evidence type="ECO:0000256" key="1">
    <source>
        <dbReference type="ARBA" id="ARBA00022737"/>
    </source>
</evidence>
<feature type="region of interest" description="Disordered" evidence="3">
    <location>
        <begin position="111"/>
        <end position="149"/>
    </location>
</feature>
<dbReference type="Pfam" id="PF24563">
    <property type="entry name" value="KH_Mug60-KHD4"/>
    <property type="match status" value="1"/>
</dbReference>
<evidence type="ECO:0000256" key="2">
    <source>
        <dbReference type="PROSITE-ProRule" id="PRU00117"/>
    </source>
</evidence>
<feature type="domain" description="K Homology" evidence="4">
    <location>
        <begin position="285"/>
        <end position="365"/>
    </location>
</feature>
<feature type="region of interest" description="Disordered" evidence="3">
    <location>
        <begin position="1435"/>
        <end position="1470"/>
    </location>
</feature>
<feature type="compositionally biased region" description="Low complexity" evidence="3">
    <location>
        <begin position="1188"/>
        <end position="1202"/>
    </location>
</feature>
<dbReference type="PROSITE" id="PS50084">
    <property type="entry name" value="KH_TYPE_1"/>
    <property type="match status" value="2"/>
</dbReference>
<organism evidence="5 6">
    <name type="scientific">Mortierella alpina</name>
    <name type="common">Oleaginous fungus</name>
    <name type="synonym">Mortierella renispora</name>
    <dbReference type="NCBI Taxonomy" id="64518"/>
    <lineage>
        <taxon>Eukaryota</taxon>
        <taxon>Fungi</taxon>
        <taxon>Fungi incertae sedis</taxon>
        <taxon>Mucoromycota</taxon>
        <taxon>Mortierellomycotina</taxon>
        <taxon>Mortierellomycetes</taxon>
        <taxon>Mortierellales</taxon>
        <taxon>Mortierellaceae</taxon>
        <taxon>Mortierella</taxon>
    </lineage>
</organism>
<evidence type="ECO:0000256" key="3">
    <source>
        <dbReference type="SAM" id="MobiDB-lite"/>
    </source>
</evidence>
<feature type="compositionally biased region" description="Low complexity" evidence="3">
    <location>
        <begin position="789"/>
        <end position="809"/>
    </location>
</feature>
<feature type="region of interest" description="Disordered" evidence="3">
    <location>
        <begin position="967"/>
        <end position="1042"/>
    </location>
</feature>
<reference evidence="5" key="1">
    <citation type="submission" date="2021-07" db="EMBL/GenBank/DDBJ databases">
        <title>Draft genome of Mortierella alpina, strain LL118, isolated from an aspen leaf litter sample.</title>
        <authorList>
            <person name="Yang S."/>
            <person name="Vinatzer B.A."/>
        </authorList>
    </citation>
    <scope>NUCLEOTIDE SEQUENCE</scope>
    <source>
        <strain evidence="5">LL118</strain>
    </source>
</reference>
<dbReference type="PANTHER" id="PTHR10627">
    <property type="entry name" value="SCP160"/>
    <property type="match status" value="1"/>
</dbReference>
<proteinExistence type="predicted"/>
<feature type="region of interest" description="Disordered" evidence="3">
    <location>
        <begin position="789"/>
        <end position="842"/>
    </location>
</feature>
<dbReference type="GO" id="GO:0003729">
    <property type="term" value="F:mRNA binding"/>
    <property type="evidence" value="ECO:0007669"/>
    <property type="project" value="TreeGrafter"/>
</dbReference>
<feature type="region of interest" description="Disordered" evidence="3">
    <location>
        <begin position="1188"/>
        <end position="1266"/>
    </location>
</feature>
<feature type="compositionally biased region" description="Polar residues" evidence="3">
    <location>
        <begin position="129"/>
        <end position="149"/>
    </location>
</feature>
<dbReference type="InterPro" id="IPR056553">
    <property type="entry name" value="KH_Mug60-KHD4"/>
</dbReference>
<feature type="compositionally biased region" description="Low complexity" evidence="3">
    <location>
        <begin position="192"/>
        <end position="201"/>
    </location>
</feature>
<feature type="compositionally biased region" description="Gly residues" evidence="3">
    <location>
        <begin position="1240"/>
        <end position="1250"/>
    </location>
</feature>
<feature type="compositionally biased region" description="Polar residues" evidence="3">
    <location>
        <begin position="1218"/>
        <end position="1233"/>
    </location>
</feature>
<name>A0A9P8CYP7_MORAP</name>
<feature type="compositionally biased region" description="Low complexity" evidence="3">
    <location>
        <begin position="982"/>
        <end position="1001"/>
    </location>
</feature>
<dbReference type="SMART" id="SM00322">
    <property type="entry name" value="KH"/>
    <property type="match status" value="4"/>
</dbReference>
<feature type="domain" description="K Homology" evidence="4">
    <location>
        <begin position="515"/>
        <end position="578"/>
    </location>
</feature>
<dbReference type="SUPFAM" id="SSF54791">
    <property type="entry name" value="Eukaryotic type KH-domain (KH-domain type I)"/>
    <property type="match status" value="4"/>
</dbReference>
<dbReference type="GO" id="GO:0005737">
    <property type="term" value="C:cytoplasm"/>
    <property type="evidence" value="ECO:0007669"/>
    <property type="project" value="TreeGrafter"/>
</dbReference>
<protein>
    <recommendedName>
        <fullName evidence="4">K Homology domain-containing protein</fullName>
    </recommendedName>
</protein>
<feature type="domain" description="K Homology" evidence="4">
    <location>
        <begin position="583"/>
        <end position="660"/>
    </location>
</feature>
<dbReference type="InterPro" id="IPR004087">
    <property type="entry name" value="KH_dom"/>
</dbReference>